<accession>A0A8H2WTG8</accession>
<comment type="caution">
    <text evidence="1">The sequence shown here is derived from an EMBL/GenBank/DDBJ whole genome shotgun (WGS) entry which is preliminary data.</text>
</comment>
<protein>
    <submittedName>
        <fullName evidence="1">Uncharacterized protein</fullName>
    </submittedName>
</protein>
<name>A0A8H2WTG8_9AGAM</name>
<dbReference type="Proteomes" id="UP000663888">
    <property type="component" value="Unassembled WGS sequence"/>
</dbReference>
<evidence type="ECO:0000313" key="2">
    <source>
        <dbReference type="Proteomes" id="UP000663888"/>
    </source>
</evidence>
<dbReference type="EMBL" id="CAJMWX010000107">
    <property type="protein sequence ID" value="CAE6401812.1"/>
    <property type="molecule type" value="Genomic_DNA"/>
</dbReference>
<reference evidence="1" key="1">
    <citation type="submission" date="2021-01" db="EMBL/GenBank/DDBJ databases">
        <authorList>
            <person name="Kaushik A."/>
        </authorList>
    </citation>
    <scope>NUCLEOTIDE SEQUENCE</scope>
    <source>
        <strain evidence="1">AG4-R118</strain>
    </source>
</reference>
<dbReference type="AlphaFoldDB" id="A0A8H2WTG8"/>
<proteinExistence type="predicted"/>
<gene>
    <name evidence="1" type="ORF">RDB_LOCUS4271</name>
</gene>
<organism evidence="1 2">
    <name type="scientific">Rhizoctonia solani</name>
    <dbReference type="NCBI Taxonomy" id="456999"/>
    <lineage>
        <taxon>Eukaryota</taxon>
        <taxon>Fungi</taxon>
        <taxon>Dikarya</taxon>
        <taxon>Basidiomycota</taxon>
        <taxon>Agaricomycotina</taxon>
        <taxon>Agaricomycetes</taxon>
        <taxon>Cantharellales</taxon>
        <taxon>Ceratobasidiaceae</taxon>
        <taxon>Rhizoctonia</taxon>
    </lineage>
</organism>
<evidence type="ECO:0000313" key="1">
    <source>
        <dbReference type="EMBL" id="CAE6401812.1"/>
    </source>
</evidence>
<sequence length="431" mass="48924">MPRYDYLRKYASSDTWSPSISPETVELARTAINAIQNNHDVSATMLQSVISLTYHFNSLAELLGDPSLIQDCILYLYRRKRQGVQVFDDECGYLCFRILVLATNVLIISDYDNGAIWALLVSMDGERDTHGTLFKSVELLARHHNDPDLKQASDLDSQLTYEYVISKENALTLLDLLFKDREGFLRAWSETESPTLAGLLLVLRRRIHTISAPERWVHYVDIARRNYLATIEVANDPLPKFEEDIRNHPRIWYSGAPIAVDPEDARTQLSLLTTRMRSQSNIESSAIPYSVLATSLAMHVFPKPEQGFIPGVEDLFIPLLRESFWGFWNYLEVNSTTSPVAPDSLVNHAGILIIMANRMVSHVKNATCLVSSREIMQEVVDLGLIEIVSKSILLIDDYNGEKINGKSVPDITVGNIQIFQQFIDHYHLTLR</sequence>